<dbReference type="PANTHER" id="PTHR24253">
    <property type="entry name" value="TRANSMEMBRANE PROTEASE SERINE"/>
    <property type="match status" value="1"/>
</dbReference>
<dbReference type="Gene3D" id="2.40.10.10">
    <property type="entry name" value="Trypsin-like serine proteases"/>
    <property type="match status" value="1"/>
</dbReference>
<dbReference type="InterPro" id="IPR009003">
    <property type="entry name" value="Peptidase_S1_PA"/>
</dbReference>
<evidence type="ECO:0000259" key="2">
    <source>
        <dbReference type="Pfam" id="PF00089"/>
    </source>
</evidence>
<dbReference type="InterPro" id="IPR043504">
    <property type="entry name" value="Peptidase_S1_PA_chymotrypsin"/>
</dbReference>
<dbReference type="EMBL" id="JAMKFB020000021">
    <property type="protein sequence ID" value="KAL0162659.1"/>
    <property type="molecule type" value="Genomic_DNA"/>
</dbReference>
<gene>
    <name evidence="3" type="ORF">M9458_042055</name>
</gene>
<reference evidence="3 4" key="1">
    <citation type="submission" date="2024-05" db="EMBL/GenBank/DDBJ databases">
        <title>Genome sequencing and assembly of Indian major carp, Cirrhinus mrigala (Hamilton, 1822).</title>
        <authorList>
            <person name="Mohindra V."/>
            <person name="Chowdhury L.M."/>
            <person name="Lal K."/>
            <person name="Jena J.K."/>
        </authorList>
    </citation>
    <scope>NUCLEOTIDE SEQUENCE [LARGE SCALE GENOMIC DNA]</scope>
    <source>
        <strain evidence="3">CM1030</strain>
        <tissue evidence="3">Blood</tissue>
    </source>
</reference>
<protein>
    <recommendedName>
        <fullName evidence="2">Peptidase S1 domain-containing protein</fullName>
    </recommendedName>
</protein>
<sequence>YDNDIALMELDNPVTLSHSIWPICLPETTHDFPVGKSVWITGWGKLREEV</sequence>
<dbReference type="AlphaFoldDB" id="A0ABD0NL17"/>
<keyword evidence="4" id="KW-1185">Reference proteome</keyword>
<dbReference type="SUPFAM" id="SSF50494">
    <property type="entry name" value="Trypsin-like serine proteases"/>
    <property type="match status" value="1"/>
</dbReference>
<evidence type="ECO:0000313" key="4">
    <source>
        <dbReference type="Proteomes" id="UP001529510"/>
    </source>
</evidence>
<keyword evidence="1" id="KW-1015">Disulfide bond</keyword>
<dbReference type="Pfam" id="PF00089">
    <property type="entry name" value="Trypsin"/>
    <property type="match status" value="1"/>
</dbReference>
<accession>A0ABD0NL17</accession>
<comment type="caution">
    <text evidence="3">The sequence shown here is derived from an EMBL/GenBank/DDBJ whole genome shotgun (WGS) entry which is preliminary data.</text>
</comment>
<feature type="non-terminal residue" evidence="3">
    <location>
        <position position="1"/>
    </location>
</feature>
<feature type="non-terminal residue" evidence="3">
    <location>
        <position position="50"/>
    </location>
</feature>
<organism evidence="3 4">
    <name type="scientific">Cirrhinus mrigala</name>
    <name type="common">Mrigala</name>
    <dbReference type="NCBI Taxonomy" id="683832"/>
    <lineage>
        <taxon>Eukaryota</taxon>
        <taxon>Metazoa</taxon>
        <taxon>Chordata</taxon>
        <taxon>Craniata</taxon>
        <taxon>Vertebrata</taxon>
        <taxon>Euteleostomi</taxon>
        <taxon>Actinopterygii</taxon>
        <taxon>Neopterygii</taxon>
        <taxon>Teleostei</taxon>
        <taxon>Ostariophysi</taxon>
        <taxon>Cypriniformes</taxon>
        <taxon>Cyprinidae</taxon>
        <taxon>Labeoninae</taxon>
        <taxon>Labeonini</taxon>
        <taxon>Cirrhinus</taxon>
    </lineage>
</organism>
<proteinExistence type="predicted"/>
<name>A0ABD0NL17_CIRMR</name>
<dbReference type="Proteomes" id="UP001529510">
    <property type="component" value="Unassembled WGS sequence"/>
</dbReference>
<evidence type="ECO:0000313" key="3">
    <source>
        <dbReference type="EMBL" id="KAL0162659.1"/>
    </source>
</evidence>
<feature type="domain" description="Peptidase S1" evidence="2">
    <location>
        <begin position="1"/>
        <end position="48"/>
    </location>
</feature>
<dbReference type="PANTHER" id="PTHR24253:SF54">
    <property type="entry name" value="SUPPRESSOR OF TUMORIGENICITY 14 PROTEIN HOMOLOG"/>
    <property type="match status" value="1"/>
</dbReference>
<dbReference type="InterPro" id="IPR001254">
    <property type="entry name" value="Trypsin_dom"/>
</dbReference>
<evidence type="ECO:0000256" key="1">
    <source>
        <dbReference type="ARBA" id="ARBA00023157"/>
    </source>
</evidence>